<evidence type="ECO:0000313" key="2">
    <source>
        <dbReference type="EMBL" id="KAL2476619.1"/>
    </source>
</evidence>
<protein>
    <submittedName>
        <fullName evidence="2">Uncharacterized protein</fullName>
    </submittedName>
</protein>
<proteinExistence type="predicted"/>
<dbReference type="AlphaFoldDB" id="A0ABD1QNW2"/>
<organism evidence="2 3">
    <name type="scientific">Abeliophyllum distichum</name>
    <dbReference type="NCBI Taxonomy" id="126358"/>
    <lineage>
        <taxon>Eukaryota</taxon>
        <taxon>Viridiplantae</taxon>
        <taxon>Streptophyta</taxon>
        <taxon>Embryophyta</taxon>
        <taxon>Tracheophyta</taxon>
        <taxon>Spermatophyta</taxon>
        <taxon>Magnoliopsida</taxon>
        <taxon>eudicotyledons</taxon>
        <taxon>Gunneridae</taxon>
        <taxon>Pentapetalae</taxon>
        <taxon>asterids</taxon>
        <taxon>lamiids</taxon>
        <taxon>Lamiales</taxon>
        <taxon>Oleaceae</taxon>
        <taxon>Forsythieae</taxon>
        <taxon>Abeliophyllum</taxon>
    </lineage>
</organism>
<comment type="caution">
    <text evidence="2">The sequence shown here is derived from an EMBL/GenBank/DDBJ whole genome shotgun (WGS) entry which is preliminary data.</text>
</comment>
<keyword evidence="3" id="KW-1185">Reference proteome</keyword>
<feature type="region of interest" description="Disordered" evidence="1">
    <location>
        <begin position="153"/>
        <end position="176"/>
    </location>
</feature>
<evidence type="ECO:0000313" key="3">
    <source>
        <dbReference type="Proteomes" id="UP001604336"/>
    </source>
</evidence>
<dbReference type="Proteomes" id="UP001604336">
    <property type="component" value="Unassembled WGS sequence"/>
</dbReference>
<dbReference type="EMBL" id="JBFOLK010000011">
    <property type="protein sequence ID" value="KAL2476619.1"/>
    <property type="molecule type" value="Genomic_DNA"/>
</dbReference>
<name>A0ABD1QNW2_9LAMI</name>
<sequence>MLEELPPCDSNDPCDIGCPDSFIPPLPFPFGTVISIPHPRRAFLAAAAVHEDTPLIFLRQPNTFLHPVSPSNSPQFLLSSKIKFPPPPLPSPSLSPFNIFYFSDLLLLASILLKVCNTFLFRHSSSVYTGNEEVLTRLVYVTAGVATVSLSSLTTEDHERSQNGNPSSESVVGPGLGSATIDVEEALASLVGNKRSRRFSPVRS</sequence>
<evidence type="ECO:0000256" key="1">
    <source>
        <dbReference type="SAM" id="MobiDB-lite"/>
    </source>
</evidence>
<reference evidence="3" key="1">
    <citation type="submission" date="2024-07" db="EMBL/GenBank/DDBJ databases">
        <title>Two chromosome-level genome assemblies of Korean endemic species Abeliophyllum distichum and Forsythia ovata (Oleaceae).</title>
        <authorList>
            <person name="Jang H."/>
        </authorList>
    </citation>
    <scope>NUCLEOTIDE SEQUENCE [LARGE SCALE GENOMIC DNA]</scope>
</reference>
<accession>A0ABD1QNW2</accession>
<gene>
    <name evidence="2" type="ORF">Adt_37355</name>
</gene>